<organism evidence="2 3">
    <name type="scientific">Leptospira weilii str. 2006001853</name>
    <dbReference type="NCBI Taxonomy" id="1001589"/>
    <lineage>
        <taxon>Bacteria</taxon>
        <taxon>Pseudomonadati</taxon>
        <taxon>Spirochaetota</taxon>
        <taxon>Spirochaetia</taxon>
        <taxon>Leptospirales</taxon>
        <taxon>Leptospiraceae</taxon>
        <taxon>Leptospira</taxon>
    </lineage>
</organism>
<gene>
    <name evidence="2" type="ORF">LEP1GSC036_3783</name>
</gene>
<dbReference type="AlphaFoldDB" id="A0A828YZR2"/>
<evidence type="ECO:0000256" key="1">
    <source>
        <dbReference type="SAM" id="Phobius"/>
    </source>
</evidence>
<dbReference type="EMBL" id="AFLV02000050">
    <property type="protein sequence ID" value="EKR64118.1"/>
    <property type="molecule type" value="Genomic_DNA"/>
</dbReference>
<evidence type="ECO:0000313" key="2">
    <source>
        <dbReference type="EMBL" id="EKR64118.1"/>
    </source>
</evidence>
<accession>A0A828YZR2</accession>
<keyword evidence="1" id="KW-1133">Transmembrane helix</keyword>
<evidence type="ECO:0000313" key="3">
    <source>
        <dbReference type="Proteomes" id="UP000001338"/>
    </source>
</evidence>
<reference evidence="2 3" key="1">
    <citation type="submission" date="2012-10" db="EMBL/GenBank/DDBJ databases">
        <authorList>
            <person name="Harkins D.M."/>
            <person name="Durkin A.S."/>
            <person name="Brinkac L.M."/>
            <person name="Haft D.H."/>
            <person name="Selengut J.D."/>
            <person name="Sanka R."/>
            <person name="DePew J."/>
            <person name="Purushe J."/>
            <person name="Whelen A.C."/>
            <person name="Vinetz J.M."/>
            <person name="Sutton G.G."/>
            <person name="Nierman W.C."/>
            <person name="Fouts D.E."/>
        </authorList>
    </citation>
    <scope>NUCLEOTIDE SEQUENCE [LARGE SCALE GENOMIC DNA]</scope>
    <source>
        <strain evidence="2 3">2006001853</strain>
    </source>
</reference>
<proteinExistence type="predicted"/>
<name>A0A828YZR2_9LEPT</name>
<keyword evidence="1" id="KW-0812">Transmembrane</keyword>
<dbReference type="Proteomes" id="UP000001338">
    <property type="component" value="Unassembled WGS sequence"/>
</dbReference>
<protein>
    <submittedName>
        <fullName evidence="2">Uncharacterized protein</fullName>
    </submittedName>
</protein>
<keyword evidence="1" id="KW-0472">Membrane</keyword>
<sequence>MTRFDILNGILIFHKKTRLYVRTIVFLGMIKAIVVLG</sequence>
<comment type="caution">
    <text evidence="2">The sequence shown here is derived from an EMBL/GenBank/DDBJ whole genome shotgun (WGS) entry which is preliminary data.</text>
</comment>
<feature type="transmembrane region" description="Helical" evidence="1">
    <location>
        <begin position="19"/>
        <end position="36"/>
    </location>
</feature>